<evidence type="ECO:0000313" key="1">
    <source>
        <dbReference type="EMBL" id="KAA0159962.1"/>
    </source>
</evidence>
<reference evidence="1 2" key="1">
    <citation type="submission" date="2019-07" db="EMBL/GenBank/DDBJ databases">
        <title>Genomes of Cafeteria roenbergensis.</title>
        <authorList>
            <person name="Fischer M.G."/>
            <person name="Hackl T."/>
            <person name="Roman M."/>
        </authorList>
    </citation>
    <scope>NUCLEOTIDE SEQUENCE [LARGE SCALE GENOMIC DNA]</scope>
    <source>
        <strain evidence="1 2">Cflag</strain>
    </source>
</reference>
<proteinExistence type="predicted"/>
<evidence type="ECO:0000313" key="2">
    <source>
        <dbReference type="Proteomes" id="UP000325113"/>
    </source>
</evidence>
<dbReference type="Proteomes" id="UP000325113">
    <property type="component" value="Unassembled WGS sequence"/>
</dbReference>
<protein>
    <submittedName>
        <fullName evidence="1">Uncharacterized protein</fullName>
    </submittedName>
</protein>
<dbReference type="EMBL" id="VLTM01000049">
    <property type="protein sequence ID" value="KAA0159962.1"/>
    <property type="molecule type" value="Genomic_DNA"/>
</dbReference>
<comment type="caution">
    <text evidence="1">The sequence shown here is derived from an EMBL/GenBank/DDBJ whole genome shotgun (WGS) entry which is preliminary data.</text>
</comment>
<dbReference type="AlphaFoldDB" id="A0A5A8D3B2"/>
<name>A0A5A8D3B2_CAFRO</name>
<organism evidence="1 2">
    <name type="scientific">Cafeteria roenbergensis</name>
    <name type="common">Marine flagellate</name>
    <dbReference type="NCBI Taxonomy" id="33653"/>
    <lineage>
        <taxon>Eukaryota</taxon>
        <taxon>Sar</taxon>
        <taxon>Stramenopiles</taxon>
        <taxon>Bigyra</taxon>
        <taxon>Opalozoa</taxon>
        <taxon>Bicosoecida</taxon>
        <taxon>Cafeteriaceae</taxon>
        <taxon>Cafeteria</taxon>
    </lineage>
</organism>
<accession>A0A5A8D3B2</accession>
<gene>
    <name evidence="1" type="ORF">FNF31_04607</name>
</gene>
<sequence length="332" mass="36852">MAAASRLGDHGFAAARDAPKLLVCLDGIAVGPARDMRTLQLSATFLAFVEGWDTPVVIAAWHAYVRRPPNIRVSKLMRKLLAIEDLASLDTAPELGIALESLHLVTDRLSRAISSGLEPVSALEGGPESALLHTFELVASDAKADSSFRVGDHAADWSTVLSPVGDAEADRTALTRMQEALGFDRGEAGEVMFVTDGPWLLGSSLAKQVRHDGLTSKWRRSMSDWWNIRWTLCRAEGRRDAKEMRMRDQMTLLDKSGIDRGSGPTYRARRLASIVCDILIDRKEVPCINDCLVPNAIVMSRREISKPEWHVPKEVRRLARRFPSRFADDEDR</sequence>